<reference evidence="3" key="1">
    <citation type="journal article" date="2019" name="Int. J. Syst. Evol. Microbiol.">
        <title>The Global Catalogue of Microorganisms (GCM) 10K type strain sequencing project: providing services to taxonomists for standard genome sequencing and annotation.</title>
        <authorList>
            <consortium name="The Broad Institute Genomics Platform"/>
            <consortium name="The Broad Institute Genome Sequencing Center for Infectious Disease"/>
            <person name="Wu L."/>
            <person name="Ma J."/>
        </authorList>
    </citation>
    <scope>NUCLEOTIDE SEQUENCE [LARGE SCALE GENOMIC DNA]</scope>
    <source>
        <strain evidence="3">CECT 8289</strain>
    </source>
</reference>
<feature type="signal peptide" evidence="1">
    <location>
        <begin position="1"/>
        <end position="19"/>
    </location>
</feature>
<evidence type="ECO:0008006" key="4">
    <source>
        <dbReference type="Google" id="ProtNLM"/>
    </source>
</evidence>
<gene>
    <name evidence="2" type="ORF">ACFOWM_07845</name>
</gene>
<evidence type="ECO:0000256" key="1">
    <source>
        <dbReference type="SAM" id="SignalP"/>
    </source>
</evidence>
<dbReference type="EMBL" id="JBHSCZ010000002">
    <property type="protein sequence ID" value="MFC4262783.1"/>
    <property type="molecule type" value="Genomic_DNA"/>
</dbReference>
<dbReference type="Proteomes" id="UP001595907">
    <property type="component" value="Unassembled WGS sequence"/>
</dbReference>
<sequence>MKYLIYALLLLSTSNNTFAQTKLIDAFKAINGKPLKGTLLDKNEVKFLLSYDENSKRIYAKTTGATYSNLNEPIYFINDYVATLGWVNYEEENGIITYNTKVVVADGNKIIIGRPINVKSKSSQTPYDIEWNGAISVDNIYAEEKIEQADKNKIAAACKPQVETALQHIVNTTKKELDALATNTNLVLAGKLRKAASSVSSYYTSLKPSAAMITSLNQQGDMAYAQKKAAWEKSFDEKIASGEFKSLAAFAKLLTKPGAAYEYVTVKVVYNSNTEKTSYTFGDKVLTPLKEANVTYKPEGSNNVVGLELIPVNDNHPTLPTGEVTLHFKGKLEDNDPVKNGYLLNKEDYETEEGIFYKGYYIIKQQGDFIEDSKRVESYYNFFALRPVGAAPLTIDKTEYDKIYSQYRTKEKLIKGEKVNF</sequence>
<protein>
    <recommendedName>
        <fullName evidence="4">DUF4468 domain-containing protein</fullName>
    </recommendedName>
</protein>
<organism evidence="2 3">
    <name type="scientific">Ferruginibacter yonginensis</name>
    <dbReference type="NCBI Taxonomy" id="1310416"/>
    <lineage>
        <taxon>Bacteria</taxon>
        <taxon>Pseudomonadati</taxon>
        <taxon>Bacteroidota</taxon>
        <taxon>Chitinophagia</taxon>
        <taxon>Chitinophagales</taxon>
        <taxon>Chitinophagaceae</taxon>
        <taxon>Ferruginibacter</taxon>
    </lineage>
</organism>
<proteinExistence type="predicted"/>
<evidence type="ECO:0000313" key="3">
    <source>
        <dbReference type="Proteomes" id="UP001595907"/>
    </source>
</evidence>
<name>A0ABV8QTS0_9BACT</name>
<keyword evidence="3" id="KW-1185">Reference proteome</keyword>
<evidence type="ECO:0000313" key="2">
    <source>
        <dbReference type="EMBL" id="MFC4262783.1"/>
    </source>
</evidence>
<feature type="chain" id="PRO_5046516870" description="DUF4468 domain-containing protein" evidence="1">
    <location>
        <begin position="20"/>
        <end position="421"/>
    </location>
</feature>
<comment type="caution">
    <text evidence="2">The sequence shown here is derived from an EMBL/GenBank/DDBJ whole genome shotgun (WGS) entry which is preliminary data.</text>
</comment>
<accession>A0ABV8QTS0</accession>
<keyword evidence="1" id="KW-0732">Signal</keyword>
<dbReference type="RefSeq" id="WP_379708567.1">
    <property type="nucleotide sequence ID" value="NZ_JBHSCZ010000002.1"/>
</dbReference>